<feature type="region of interest" description="Disordered" evidence="1">
    <location>
        <begin position="98"/>
        <end position="118"/>
    </location>
</feature>
<proteinExistence type="predicted"/>
<protein>
    <submittedName>
        <fullName evidence="2">Uncharacterized protein</fullName>
    </submittedName>
</protein>
<evidence type="ECO:0000256" key="1">
    <source>
        <dbReference type="SAM" id="MobiDB-lite"/>
    </source>
</evidence>
<gene>
    <name evidence="2" type="ORF">CBRE1094_LOCUS2099</name>
</gene>
<sequence>MGCSSSNHQVPSRTEAGTVEHPLITVNGWSVSFRERRKKQYAPPAGFYAAPVEAPTTSKRARTRESKGRKKQYAEGLQSATAAPRTLKRFSTSFRMRRRKQYAPGANVQSALPPPHVV</sequence>
<organism evidence="2">
    <name type="scientific">Haptolina brevifila</name>
    <dbReference type="NCBI Taxonomy" id="156173"/>
    <lineage>
        <taxon>Eukaryota</taxon>
        <taxon>Haptista</taxon>
        <taxon>Haptophyta</taxon>
        <taxon>Prymnesiophyceae</taxon>
        <taxon>Prymnesiales</taxon>
        <taxon>Prymnesiaceae</taxon>
        <taxon>Haptolina</taxon>
    </lineage>
</organism>
<feature type="compositionally biased region" description="Polar residues" evidence="1">
    <location>
        <begin position="1"/>
        <end position="12"/>
    </location>
</feature>
<accession>A0A7S2FLF2</accession>
<name>A0A7S2FLF2_9EUKA</name>
<evidence type="ECO:0000313" key="2">
    <source>
        <dbReference type="EMBL" id="CAD9398692.1"/>
    </source>
</evidence>
<feature type="compositionally biased region" description="Basic residues" evidence="1">
    <location>
        <begin position="59"/>
        <end position="71"/>
    </location>
</feature>
<feature type="region of interest" description="Disordered" evidence="1">
    <location>
        <begin position="52"/>
        <end position="84"/>
    </location>
</feature>
<feature type="region of interest" description="Disordered" evidence="1">
    <location>
        <begin position="1"/>
        <end position="20"/>
    </location>
</feature>
<dbReference type="AlphaFoldDB" id="A0A7S2FLF2"/>
<dbReference type="EMBL" id="HBGU01003903">
    <property type="protein sequence ID" value="CAD9398692.1"/>
    <property type="molecule type" value="Transcribed_RNA"/>
</dbReference>
<reference evidence="2" key="1">
    <citation type="submission" date="2021-01" db="EMBL/GenBank/DDBJ databases">
        <authorList>
            <person name="Corre E."/>
            <person name="Pelletier E."/>
            <person name="Niang G."/>
            <person name="Scheremetjew M."/>
            <person name="Finn R."/>
            <person name="Kale V."/>
            <person name="Holt S."/>
            <person name="Cochrane G."/>
            <person name="Meng A."/>
            <person name="Brown T."/>
            <person name="Cohen L."/>
        </authorList>
    </citation>
    <scope>NUCLEOTIDE SEQUENCE</scope>
    <source>
        <strain evidence="2">UTEX LB 985</strain>
    </source>
</reference>